<evidence type="ECO:0000313" key="1">
    <source>
        <dbReference type="EMBL" id="RAP76624.1"/>
    </source>
</evidence>
<reference evidence="1 2" key="1">
    <citation type="submission" date="2018-06" db="EMBL/GenBank/DDBJ databases">
        <title>Paenibacillus montanisoli sp. nov., isolated from mountain area soil.</title>
        <authorList>
            <person name="Wu M."/>
        </authorList>
    </citation>
    <scope>NUCLEOTIDE SEQUENCE [LARGE SCALE GENOMIC DNA]</scope>
    <source>
        <strain evidence="1 2">RA17</strain>
    </source>
</reference>
<dbReference type="AlphaFoldDB" id="A0A328U8X7"/>
<comment type="caution">
    <text evidence="1">The sequence shown here is derived from an EMBL/GenBank/DDBJ whole genome shotgun (WGS) entry which is preliminary data.</text>
</comment>
<accession>A0A328U8X7</accession>
<organism evidence="1 2">
    <name type="scientific">Paenibacillus montanisoli</name>
    <dbReference type="NCBI Taxonomy" id="2081970"/>
    <lineage>
        <taxon>Bacteria</taxon>
        <taxon>Bacillati</taxon>
        <taxon>Bacillota</taxon>
        <taxon>Bacilli</taxon>
        <taxon>Bacillales</taxon>
        <taxon>Paenibacillaceae</taxon>
        <taxon>Paenibacillus</taxon>
    </lineage>
</organism>
<dbReference type="Proteomes" id="UP000249260">
    <property type="component" value="Unassembled WGS sequence"/>
</dbReference>
<keyword evidence="2" id="KW-1185">Reference proteome</keyword>
<name>A0A328U8X7_9BACL</name>
<proteinExistence type="predicted"/>
<sequence>MDKRFERLLKSTEDLLCRVRIYDRNSERSDEITQMDEACGIMSRAYHSTQHCDERSLEHLAVRLQQIRVRVITMMEDLLHPA</sequence>
<dbReference type="EMBL" id="QLUW01000002">
    <property type="protein sequence ID" value="RAP76624.1"/>
    <property type="molecule type" value="Genomic_DNA"/>
</dbReference>
<evidence type="ECO:0000313" key="2">
    <source>
        <dbReference type="Proteomes" id="UP000249260"/>
    </source>
</evidence>
<protein>
    <submittedName>
        <fullName evidence="1">Uncharacterized protein</fullName>
    </submittedName>
</protein>
<dbReference type="RefSeq" id="WP_112882841.1">
    <property type="nucleotide sequence ID" value="NZ_QLUW01000002.1"/>
</dbReference>
<dbReference type="OrthoDB" id="2621275at2"/>
<gene>
    <name evidence="1" type="ORF">DL346_14790</name>
</gene>